<reference evidence="1 2" key="1">
    <citation type="journal article" date="2018" name="Nat. Genet.">
        <title>The Rosa genome provides new insights in the design of modern roses.</title>
        <authorList>
            <person name="Bendahmane M."/>
        </authorList>
    </citation>
    <scope>NUCLEOTIDE SEQUENCE [LARGE SCALE GENOMIC DNA]</scope>
    <source>
        <strain evidence="2">cv. Old Blush</strain>
    </source>
</reference>
<gene>
    <name evidence="1" type="ORF">RchiOBHm_Chr5g0025951</name>
</gene>
<name>A0A2P6Q8Q2_ROSCH</name>
<accession>A0A2P6Q8Q2</accession>
<dbReference type="AlphaFoldDB" id="A0A2P6Q8Q2"/>
<evidence type="ECO:0000313" key="1">
    <source>
        <dbReference type="EMBL" id="PRQ30555.1"/>
    </source>
</evidence>
<keyword evidence="2" id="KW-1185">Reference proteome</keyword>
<dbReference type="Proteomes" id="UP000238479">
    <property type="component" value="Chromosome 5"/>
</dbReference>
<comment type="caution">
    <text evidence="1">The sequence shown here is derived from an EMBL/GenBank/DDBJ whole genome shotgun (WGS) entry which is preliminary data.</text>
</comment>
<sequence>MKYVELPILSYFFSKNYIEAAKHLNPIFPRKAGFEKLQFIAFGTALGEDTEQQ</sequence>
<protein>
    <submittedName>
        <fullName evidence="1">Uncharacterized protein</fullName>
    </submittedName>
</protein>
<dbReference type="EMBL" id="PDCK01000043">
    <property type="protein sequence ID" value="PRQ30555.1"/>
    <property type="molecule type" value="Genomic_DNA"/>
</dbReference>
<evidence type="ECO:0000313" key="2">
    <source>
        <dbReference type="Proteomes" id="UP000238479"/>
    </source>
</evidence>
<dbReference type="Gramene" id="PRQ30555">
    <property type="protein sequence ID" value="PRQ30555"/>
    <property type="gene ID" value="RchiOBHm_Chr5g0025951"/>
</dbReference>
<organism evidence="1 2">
    <name type="scientific">Rosa chinensis</name>
    <name type="common">China rose</name>
    <dbReference type="NCBI Taxonomy" id="74649"/>
    <lineage>
        <taxon>Eukaryota</taxon>
        <taxon>Viridiplantae</taxon>
        <taxon>Streptophyta</taxon>
        <taxon>Embryophyta</taxon>
        <taxon>Tracheophyta</taxon>
        <taxon>Spermatophyta</taxon>
        <taxon>Magnoliopsida</taxon>
        <taxon>eudicotyledons</taxon>
        <taxon>Gunneridae</taxon>
        <taxon>Pentapetalae</taxon>
        <taxon>rosids</taxon>
        <taxon>fabids</taxon>
        <taxon>Rosales</taxon>
        <taxon>Rosaceae</taxon>
        <taxon>Rosoideae</taxon>
        <taxon>Rosoideae incertae sedis</taxon>
        <taxon>Rosa</taxon>
    </lineage>
</organism>
<proteinExistence type="predicted"/>